<organism evidence="1 2">
    <name type="scientific">Pseudomonas matsuisoli</name>
    <dbReference type="NCBI Taxonomy" id="1515666"/>
    <lineage>
        <taxon>Bacteria</taxon>
        <taxon>Pseudomonadati</taxon>
        <taxon>Pseudomonadota</taxon>
        <taxon>Gammaproteobacteria</taxon>
        <taxon>Pseudomonadales</taxon>
        <taxon>Pseudomonadaceae</taxon>
        <taxon>Pseudomonas</taxon>
    </lineage>
</organism>
<dbReference type="Proteomes" id="UP000635983">
    <property type="component" value="Unassembled WGS sequence"/>
</dbReference>
<sequence>MCSNLISGMRPPLRFPSQGRSGEGIKVDFLRTAKVLPLAAGRRLEGLQNVSGDAPKRFARKADLLAAHLVRLKRN</sequence>
<protein>
    <submittedName>
        <fullName evidence="1">Uncharacterized protein</fullName>
    </submittedName>
</protein>
<evidence type="ECO:0000313" key="1">
    <source>
        <dbReference type="EMBL" id="GGJ83689.1"/>
    </source>
</evidence>
<name>A0A917UT72_9PSED</name>
<proteinExistence type="predicted"/>
<dbReference type="EMBL" id="BMPO01000001">
    <property type="protein sequence ID" value="GGJ83689.1"/>
    <property type="molecule type" value="Genomic_DNA"/>
</dbReference>
<accession>A0A917UT72</accession>
<dbReference type="AlphaFoldDB" id="A0A917UT72"/>
<gene>
    <name evidence="1" type="ORF">GCM10009304_07080</name>
</gene>
<comment type="caution">
    <text evidence="1">The sequence shown here is derived from an EMBL/GenBank/DDBJ whole genome shotgun (WGS) entry which is preliminary data.</text>
</comment>
<reference evidence="1" key="1">
    <citation type="journal article" date="2014" name="Int. J. Syst. Evol. Microbiol.">
        <title>Complete genome sequence of Corynebacterium casei LMG S-19264T (=DSM 44701T), isolated from a smear-ripened cheese.</title>
        <authorList>
            <consortium name="US DOE Joint Genome Institute (JGI-PGF)"/>
            <person name="Walter F."/>
            <person name="Albersmeier A."/>
            <person name="Kalinowski J."/>
            <person name="Ruckert C."/>
        </authorList>
    </citation>
    <scope>NUCLEOTIDE SEQUENCE</scope>
    <source>
        <strain evidence="1">JCM 30078</strain>
    </source>
</reference>
<keyword evidence="2" id="KW-1185">Reference proteome</keyword>
<evidence type="ECO:0000313" key="2">
    <source>
        <dbReference type="Proteomes" id="UP000635983"/>
    </source>
</evidence>
<reference evidence="1" key="2">
    <citation type="submission" date="2020-09" db="EMBL/GenBank/DDBJ databases">
        <authorList>
            <person name="Sun Q."/>
            <person name="Ohkuma M."/>
        </authorList>
    </citation>
    <scope>NUCLEOTIDE SEQUENCE</scope>
    <source>
        <strain evidence="1">JCM 30078</strain>
    </source>
</reference>